<dbReference type="CDD" id="cd07432">
    <property type="entry name" value="PHP_HisPPase"/>
    <property type="match status" value="1"/>
</dbReference>
<dbReference type="SUPFAM" id="SSF89550">
    <property type="entry name" value="PHP domain-like"/>
    <property type="match status" value="1"/>
</dbReference>
<dbReference type="InterPro" id="IPR016195">
    <property type="entry name" value="Pol/histidinol_Pase-like"/>
</dbReference>
<dbReference type="Proteomes" id="UP001061361">
    <property type="component" value="Chromosome"/>
</dbReference>
<accession>A0ABM8AUX9</accession>
<evidence type="ECO:0000313" key="2">
    <source>
        <dbReference type="Proteomes" id="UP001061361"/>
    </source>
</evidence>
<dbReference type="PANTHER" id="PTHR42924">
    <property type="entry name" value="EXONUCLEASE"/>
    <property type="match status" value="1"/>
</dbReference>
<sequence>MEPSDILSHARAKGLDGVCFTDHNTTEVLAQIHEGFQPDGLFVAVGMEYSTPQGDFLVFGDVEFLPDGLTGNALLLRVRDLGGAAVAAHPFRAGRSVDPSVFHAGLCHLIEVDNGRNSPDENERARSLALGRSMTSVAGSDAHRLDELGRYPTEFTIPVRSRADLVHALNNGLCHPARPCRMAI</sequence>
<keyword evidence="2" id="KW-1185">Reference proteome</keyword>
<organism evidence="1 2">
    <name type="scientific">Pseudodesulfovibrio portus</name>
    <dbReference type="NCBI Taxonomy" id="231439"/>
    <lineage>
        <taxon>Bacteria</taxon>
        <taxon>Pseudomonadati</taxon>
        <taxon>Thermodesulfobacteriota</taxon>
        <taxon>Desulfovibrionia</taxon>
        <taxon>Desulfovibrionales</taxon>
        <taxon>Desulfovibrionaceae</taxon>
    </lineage>
</organism>
<reference evidence="1" key="1">
    <citation type="submission" date="2022-08" db="EMBL/GenBank/DDBJ databases">
        <title>Genome Sequence of the sulphate-reducing bacterium, Pseudodesulfovibrio portus JCM14722.</title>
        <authorList>
            <person name="Kondo R."/>
            <person name="Kataoka T."/>
        </authorList>
    </citation>
    <scope>NUCLEOTIDE SEQUENCE</scope>
    <source>
        <strain evidence="1">JCM 14722</strain>
    </source>
</reference>
<gene>
    <name evidence="1" type="ORF">JCM14722_27650</name>
</gene>
<protein>
    <submittedName>
        <fullName evidence="1">Histidinol-phosphatase</fullName>
    </submittedName>
</protein>
<evidence type="ECO:0000313" key="1">
    <source>
        <dbReference type="EMBL" id="BDQ35223.1"/>
    </source>
</evidence>
<dbReference type="Pfam" id="PF13263">
    <property type="entry name" value="PHP_C"/>
    <property type="match status" value="1"/>
</dbReference>
<name>A0ABM8AUX9_9BACT</name>
<proteinExistence type="predicted"/>
<dbReference type="Gene3D" id="3.20.20.140">
    <property type="entry name" value="Metal-dependent hydrolases"/>
    <property type="match status" value="1"/>
</dbReference>
<dbReference type="InterPro" id="IPR052018">
    <property type="entry name" value="PHP_domain"/>
</dbReference>
<dbReference type="PANTHER" id="PTHR42924:SF3">
    <property type="entry name" value="POLYMERASE_HISTIDINOL PHOSPHATASE N-TERMINAL DOMAIN-CONTAINING PROTEIN"/>
    <property type="match status" value="1"/>
</dbReference>
<dbReference type="EMBL" id="AP026708">
    <property type="protein sequence ID" value="BDQ35223.1"/>
    <property type="molecule type" value="Genomic_DNA"/>
</dbReference>